<dbReference type="Gene3D" id="3.30.930.10">
    <property type="entry name" value="Bira Bifunctional Protein, Domain 2"/>
    <property type="match status" value="1"/>
</dbReference>
<dbReference type="PROSITE" id="PS51447">
    <property type="entry name" value="FDX_ACB"/>
    <property type="match status" value="1"/>
</dbReference>
<dbReference type="InterPro" id="IPR045060">
    <property type="entry name" value="Phe-tRNA-ligase_IIc_bsu"/>
</dbReference>
<feature type="binding site" evidence="15">
    <location>
        <position position="475"/>
    </location>
    <ligand>
        <name>Mg(2+)</name>
        <dbReference type="ChEBI" id="CHEBI:18420"/>
        <note>shared with alpha subunit</note>
    </ligand>
</feature>
<dbReference type="EC" id="6.1.1.20" evidence="15"/>
<organism evidence="20 21">
    <name type="scientific">Catenulispora subtropica</name>
    <dbReference type="NCBI Taxonomy" id="450798"/>
    <lineage>
        <taxon>Bacteria</taxon>
        <taxon>Bacillati</taxon>
        <taxon>Actinomycetota</taxon>
        <taxon>Actinomycetes</taxon>
        <taxon>Catenulisporales</taxon>
        <taxon>Catenulisporaceae</taxon>
        <taxon>Catenulispora</taxon>
    </lineage>
</organism>
<evidence type="ECO:0000256" key="14">
    <source>
        <dbReference type="ARBA" id="ARBA00049255"/>
    </source>
</evidence>
<dbReference type="PANTHER" id="PTHR10947">
    <property type="entry name" value="PHENYLALANYL-TRNA SYNTHETASE BETA CHAIN AND LEUCINE-RICH REPEAT-CONTAINING PROTEIN 47"/>
    <property type="match status" value="1"/>
</dbReference>
<dbReference type="InterPro" id="IPR012340">
    <property type="entry name" value="NA-bd_OB-fold"/>
</dbReference>
<dbReference type="SUPFAM" id="SSF46955">
    <property type="entry name" value="Putative DNA-binding domain"/>
    <property type="match status" value="1"/>
</dbReference>
<dbReference type="InterPro" id="IPR041616">
    <property type="entry name" value="PheRS_beta_core"/>
</dbReference>
<evidence type="ECO:0000256" key="9">
    <source>
        <dbReference type="ARBA" id="ARBA00022840"/>
    </source>
</evidence>
<evidence type="ECO:0000313" key="21">
    <source>
        <dbReference type="Proteomes" id="UP001499854"/>
    </source>
</evidence>
<feature type="domain" description="TRNA-binding" evidence="17">
    <location>
        <begin position="43"/>
        <end position="161"/>
    </location>
</feature>
<comment type="subcellular location">
    <subcellularLocation>
        <location evidence="1 15">Cytoplasm</location>
    </subcellularLocation>
</comment>
<keyword evidence="21" id="KW-1185">Reference proteome</keyword>
<accession>A0ABN2SML5</accession>
<dbReference type="EMBL" id="BAAAQM010000041">
    <property type="protein sequence ID" value="GAA1989220.1"/>
    <property type="molecule type" value="Genomic_DNA"/>
</dbReference>
<comment type="cofactor">
    <cofactor evidence="15">
        <name>Mg(2+)</name>
        <dbReference type="ChEBI" id="CHEBI:18420"/>
    </cofactor>
    <text evidence="15">Binds 2 magnesium ions per tetramer.</text>
</comment>
<evidence type="ECO:0000256" key="1">
    <source>
        <dbReference type="ARBA" id="ARBA00004496"/>
    </source>
</evidence>
<proteinExistence type="inferred from homology"/>
<evidence type="ECO:0000256" key="2">
    <source>
        <dbReference type="ARBA" id="ARBA00008653"/>
    </source>
</evidence>
<dbReference type="Pfam" id="PF01588">
    <property type="entry name" value="tRNA_bind"/>
    <property type="match status" value="1"/>
</dbReference>
<keyword evidence="13 15" id="KW-0030">Aminoacyl-tRNA synthetase</keyword>
<dbReference type="CDD" id="cd00769">
    <property type="entry name" value="PheRS_beta_core"/>
    <property type="match status" value="1"/>
</dbReference>
<evidence type="ECO:0000313" key="20">
    <source>
        <dbReference type="EMBL" id="GAA1989220.1"/>
    </source>
</evidence>
<evidence type="ECO:0000259" key="17">
    <source>
        <dbReference type="PROSITE" id="PS50886"/>
    </source>
</evidence>
<dbReference type="SUPFAM" id="SSF54991">
    <property type="entry name" value="Anticodon-binding domain of PheRS"/>
    <property type="match status" value="1"/>
</dbReference>
<comment type="similarity">
    <text evidence="2 15">Belongs to the phenylalanyl-tRNA synthetase beta subunit family. Type 1 subfamily.</text>
</comment>
<dbReference type="SUPFAM" id="SSF55681">
    <property type="entry name" value="Class II aaRS and biotin synthetases"/>
    <property type="match status" value="1"/>
</dbReference>
<dbReference type="GO" id="GO:0016874">
    <property type="term" value="F:ligase activity"/>
    <property type="evidence" value="ECO:0007669"/>
    <property type="project" value="UniProtKB-KW"/>
</dbReference>
<dbReference type="SUPFAM" id="SSF56037">
    <property type="entry name" value="PheT/TilS domain"/>
    <property type="match status" value="1"/>
</dbReference>
<dbReference type="NCBIfam" id="TIGR00472">
    <property type="entry name" value="pheT_bact"/>
    <property type="match status" value="1"/>
</dbReference>
<protein>
    <recommendedName>
        <fullName evidence="15">Phenylalanine--tRNA ligase beta subunit</fullName>
        <ecNumber evidence="15">6.1.1.20</ecNumber>
    </recommendedName>
    <alternativeName>
        <fullName evidence="15">Phenylalanyl-tRNA synthetase beta subunit</fullName>
        <shortName evidence="15">PheRS</shortName>
    </alternativeName>
</protein>
<dbReference type="InterPro" id="IPR033714">
    <property type="entry name" value="tRNA_bind_bactPheRS"/>
</dbReference>
<evidence type="ECO:0000256" key="7">
    <source>
        <dbReference type="ARBA" id="ARBA00022723"/>
    </source>
</evidence>
<evidence type="ECO:0000256" key="4">
    <source>
        <dbReference type="ARBA" id="ARBA00022490"/>
    </source>
</evidence>
<dbReference type="Pfam" id="PF03483">
    <property type="entry name" value="B3_4"/>
    <property type="match status" value="1"/>
</dbReference>
<keyword evidence="5 16" id="KW-0820">tRNA-binding</keyword>
<dbReference type="Gene3D" id="3.30.56.10">
    <property type="match status" value="2"/>
</dbReference>
<dbReference type="RefSeq" id="WP_344660520.1">
    <property type="nucleotide sequence ID" value="NZ_BAAAQM010000041.1"/>
</dbReference>
<evidence type="ECO:0000259" key="19">
    <source>
        <dbReference type="PROSITE" id="PS51483"/>
    </source>
</evidence>
<evidence type="ECO:0000256" key="16">
    <source>
        <dbReference type="PROSITE-ProRule" id="PRU00209"/>
    </source>
</evidence>
<dbReference type="InterPro" id="IPR004532">
    <property type="entry name" value="Phe-tRNA-ligase_IIc_bsu_bact"/>
</dbReference>
<keyword evidence="11 16" id="KW-0694">RNA-binding</keyword>
<dbReference type="InterPro" id="IPR005121">
    <property type="entry name" value="Fdx_antiC-bd"/>
</dbReference>
<dbReference type="Gene3D" id="2.40.50.140">
    <property type="entry name" value="Nucleic acid-binding proteins"/>
    <property type="match status" value="1"/>
</dbReference>
<keyword evidence="6 15" id="KW-0436">Ligase</keyword>
<gene>
    <name evidence="15 20" type="primary">pheT</name>
    <name evidence="20" type="ORF">GCM10009838_60180</name>
</gene>
<evidence type="ECO:0000256" key="10">
    <source>
        <dbReference type="ARBA" id="ARBA00022842"/>
    </source>
</evidence>
<dbReference type="InterPro" id="IPR002547">
    <property type="entry name" value="tRNA-bd_dom"/>
</dbReference>
<dbReference type="SMART" id="SM00896">
    <property type="entry name" value="FDX-ACB"/>
    <property type="match status" value="1"/>
</dbReference>
<comment type="catalytic activity">
    <reaction evidence="14 15">
        <text>tRNA(Phe) + L-phenylalanine + ATP = L-phenylalanyl-tRNA(Phe) + AMP + diphosphate + H(+)</text>
        <dbReference type="Rhea" id="RHEA:19413"/>
        <dbReference type="Rhea" id="RHEA-COMP:9668"/>
        <dbReference type="Rhea" id="RHEA-COMP:9699"/>
        <dbReference type="ChEBI" id="CHEBI:15378"/>
        <dbReference type="ChEBI" id="CHEBI:30616"/>
        <dbReference type="ChEBI" id="CHEBI:33019"/>
        <dbReference type="ChEBI" id="CHEBI:58095"/>
        <dbReference type="ChEBI" id="CHEBI:78442"/>
        <dbReference type="ChEBI" id="CHEBI:78531"/>
        <dbReference type="ChEBI" id="CHEBI:456215"/>
        <dbReference type="EC" id="6.1.1.20"/>
    </reaction>
</comment>
<dbReference type="Pfam" id="PF17759">
    <property type="entry name" value="tRNA_synthFbeta"/>
    <property type="match status" value="1"/>
</dbReference>
<dbReference type="InterPro" id="IPR020825">
    <property type="entry name" value="Phe-tRNA_synthase-like_B3/B4"/>
</dbReference>
<dbReference type="SUPFAM" id="SSF50249">
    <property type="entry name" value="Nucleic acid-binding proteins"/>
    <property type="match status" value="1"/>
</dbReference>
<comment type="subunit">
    <text evidence="3 15">Tetramer of two alpha and two beta subunits.</text>
</comment>
<evidence type="ECO:0000256" key="12">
    <source>
        <dbReference type="ARBA" id="ARBA00022917"/>
    </source>
</evidence>
<keyword evidence="8 15" id="KW-0547">Nucleotide-binding</keyword>
<feature type="binding site" evidence="15">
    <location>
        <position position="472"/>
    </location>
    <ligand>
        <name>Mg(2+)</name>
        <dbReference type="ChEBI" id="CHEBI:18420"/>
        <note>shared with alpha subunit</note>
    </ligand>
</feature>
<comment type="caution">
    <text evidence="20">The sequence shown here is derived from an EMBL/GenBank/DDBJ whole genome shotgun (WGS) entry which is preliminary data.</text>
</comment>
<feature type="domain" description="FDX-ACB" evidence="18">
    <location>
        <begin position="739"/>
        <end position="832"/>
    </location>
</feature>
<sequence length="833" mass="88530">MRVPYSWLQDYVALPDGTTAFAVADKLTDTGGGKLETIEHAGEGLTGPLVVGEVVAIEELTEFKKPIRHCRVVVTAAAEGPGSAADPQSIVCGARNFAVGDHVVVALPGAVLPGDFRIAARKTYGRDSDGMICSARELGLGDDHSGIIVLPAESPVGADAIAYLGLDDEVIEFEITPDRGYALSLRGIAREAAIGFGVPFQDPAGLATPEANDGGYPVVVEDPAGCDVFVARIVTGIDPQAPSPLWMQRRLQMAGMRPISLIVDVTNYVMLELGQPIHAYDRQRLSGAIVVRRARAGEVLETLDGAKRQLDPADLLITDDSGPIGLAGVMGGASTEIHDGSTEVVIEAAHFEATSIARTVRRHKLFSEASKRFERGADPATAAAAAQRVVDLLVELAGGTADAGVTVVGAATRPAPMTIPWTYPGRVAGVDYTREEVETRLTQVGCDLAPSGDDDLVVTPPSWRPDLRDPNDLAEEVIRLEGFDRLPSTLPRAGAGTGYSHAQRIRRRVGTALASAGYVEVIAYPFLGPADLDALGLPEDDPRRNTVPLANPISEEQPSMRTTLLPGLLAALRRNVGRGSGDLALFEQGLVFRPKRDAAPVAPRLTVERRPTDEELATLDAALPHQPRRVAVVLSGLREPAGWWGAGRPAGWQDAIQAARIIADACRVDLEVTQDQHEPWHPGRCARLAVNGRLVGHAGELHPRVVAELGLPPRTAALELELDRMIPAEEVLTQAPRISSMPVATQDVALVVDASVPEHAVEAALREGAGPLLESLRLFDVYTGERIGEGRKSLAFALRFRAEDRTLTAEEASAAREEAVALAAARTGAVLRS</sequence>
<keyword evidence="9 15" id="KW-0067">ATP-binding</keyword>
<dbReference type="InterPro" id="IPR009061">
    <property type="entry name" value="DNA-bd_dom_put_sf"/>
</dbReference>
<dbReference type="Pfam" id="PF03147">
    <property type="entry name" value="FDX-ACB"/>
    <property type="match status" value="1"/>
</dbReference>
<dbReference type="PANTHER" id="PTHR10947:SF0">
    <property type="entry name" value="PHENYLALANINE--TRNA LIGASE BETA SUBUNIT"/>
    <property type="match status" value="1"/>
</dbReference>
<dbReference type="Proteomes" id="UP001499854">
    <property type="component" value="Unassembled WGS sequence"/>
</dbReference>
<evidence type="ECO:0000256" key="5">
    <source>
        <dbReference type="ARBA" id="ARBA00022555"/>
    </source>
</evidence>
<dbReference type="Gene3D" id="3.50.40.10">
    <property type="entry name" value="Phenylalanyl-trna Synthetase, Chain B, domain 3"/>
    <property type="match status" value="1"/>
</dbReference>
<keyword evidence="4 15" id="KW-0963">Cytoplasm</keyword>
<dbReference type="SMART" id="SM00874">
    <property type="entry name" value="B5"/>
    <property type="match status" value="1"/>
</dbReference>
<evidence type="ECO:0000256" key="3">
    <source>
        <dbReference type="ARBA" id="ARBA00011209"/>
    </source>
</evidence>
<evidence type="ECO:0000256" key="13">
    <source>
        <dbReference type="ARBA" id="ARBA00023146"/>
    </source>
</evidence>
<keyword evidence="7 15" id="KW-0479">Metal-binding</keyword>
<feature type="binding site" evidence="15">
    <location>
        <position position="466"/>
    </location>
    <ligand>
        <name>Mg(2+)</name>
        <dbReference type="ChEBI" id="CHEBI:18420"/>
        <note>shared with alpha subunit</note>
    </ligand>
</feature>
<dbReference type="InterPro" id="IPR005147">
    <property type="entry name" value="tRNA_synthase_B5-dom"/>
</dbReference>
<feature type="binding site" evidence="15">
    <location>
        <position position="476"/>
    </location>
    <ligand>
        <name>Mg(2+)</name>
        <dbReference type="ChEBI" id="CHEBI:18420"/>
        <note>shared with alpha subunit</note>
    </ligand>
</feature>
<evidence type="ECO:0000256" key="11">
    <source>
        <dbReference type="ARBA" id="ARBA00022884"/>
    </source>
</evidence>
<evidence type="ECO:0000259" key="18">
    <source>
        <dbReference type="PROSITE" id="PS51447"/>
    </source>
</evidence>
<dbReference type="InterPro" id="IPR045864">
    <property type="entry name" value="aa-tRNA-synth_II/BPL/LPL"/>
</dbReference>
<name>A0ABN2SML5_9ACTN</name>
<dbReference type="PROSITE" id="PS50886">
    <property type="entry name" value="TRBD"/>
    <property type="match status" value="1"/>
</dbReference>
<reference evidence="20 21" key="1">
    <citation type="journal article" date="2019" name="Int. J. Syst. Evol. Microbiol.">
        <title>The Global Catalogue of Microorganisms (GCM) 10K type strain sequencing project: providing services to taxonomists for standard genome sequencing and annotation.</title>
        <authorList>
            <consortium name="The Broad Institute Genomics Platform"/>
            <consortium name="The Broad Institute Genome Sequencing Center for Infectious Disease"/>
            <person name="Wu L."/>
            <person name="Ma J."/>
        </authorList>
    </citation>
    <scope>NUCLEOTIDE SEQUENCE [LARGE SCALE GENOMIC DNA]</scope>
    <source>
        <strain evidence="20 21">JCM 16013</strain>
    </source>
</reference>
<keyword evidence="10 15" id="KW-0460">Magnesium</keyword>
<feature type="domain" description="B5" evidence="19">
    <location>
        <begin position="412"/>
        <end position="488"/>
    </location>
</feature>
<evidence type="ECO:0000256" key="15">
    <source>
        <dbReference type="HAMAP-Rule" id="MF_00283"/>
    </source>
</evidence>
<evidence type="ECO:0000256" key="6">
    <source>
        <dbReference type="ARBA" id="ARBA00022598"/>
    </source>
</evidence>
<dbReference type="Gene3D" id="3.30.70.380">
    <property type="entry name" value="Ferrodoxin-fold anticodon-binding domain"/>
    <property type="match status" value="1"/>
</dbReference>
<dbReference type="InterPro" id="IPR036690">
    <property type="entry name" value="Fdx_antiC-bd_sf"/>
</dbReference>
<dbReference type="CDD" id="cd02796">
    <property type="entry name" value="tRNA_bind_bactPheRS"/>
    <property type="match status" value="1"/>
</dbReference>
<evidence type="ECO:0000256" key="8">
    <source>
        <dbReference type="ARBA" id="ARBA00022741"/>
    </source>
</evidence>
<dbReference type="HAMAP" id="MF_00283">
    <property type="entry name" value="Phe_tRNA_synth_beta1"/>
    <property type="match status" value="1"/>
</dbReference>
<dbReference type="InterPro" id="IPR005146">
    <property type="entry name" value="B3/B4_tRNA-bd"/>
</dbReference>
<dbReference type="SMART" id="SM00873">
    <property type="entry name" value="B3_4"/>
    <property type="match status" value="1"/>
</dbReference>
<keyword evidence="12 15" id="KW-0648">Protein biosynthesis</keyword>
<dbReference type="PROSITE" id="PS51483">
    <property type="entry name" value="B5"/>
    <property type="match status" value="1"/>
</dbReference>
<dbReference type="Pfam" id="PF03484">
    <property type="entry name" value="B5"/>
    <property type="match status" value="1"/>
</dbReference>